<dbReference type="AlphaFoldDB" id="A0ABD0S0E2"/>
<dbReference type="Pfam" id="PF00078">
    <property type="entry name" value="RVT_1"/>
    <property type="match status" value="1"/>
</dbReference>
<comment type="caution">
    <text evidence="5">The sequence shown here is derived from an EMBL/GenBank/DDBJ whole genome shotgun (WGS) entry which is preliminary data.</text>
</comment>
<organism evidence="5 6">
    <name type="scientific">Cirrhinus mrigala</name>
    <name type="common">Mrigala</name>
    <dbReference type="NCBI Taxonomy" id="683832"/>
    <lineage>
        <taxon>Eukaryota</taxon>
        <taxon>Metazoa</taxon>
        <taxon>Chordata</taxon>
        <taxon>Craniata</taxon>
        <taxon>Vertebrata</taxon>
        <taxon>Euteleostomi</taxon>
        <taxon>Actinopterygii</taxon>
        <taxon>Neopterygii</taxon>
        <taxon>Teleostei</taxon>
        <taxon>Ostariophysi</taxon>
        <taxon>Cypriniformes</taxon>
        <taxon>Cyprinidae</taxon>
        <taxon>Labeoninae</taxon>
        <taxon>Labeonini</taxon>
        <taxon>Cirrhinus</taxon>
    </lineage>
</organism>
<dbReference type="FunFam" id="3.10.10.10:FF:000004">
    <property type="entry name" value="Uncharacterized protein"/>
    <property type="match status" value="1"/>
</dbReference>
<reference evidence="5 6" key="1">
    <citation type="submission" date="2024-05" db="EMBL/GenBank/DDBJ databases">
        <title>Genome sequencing and assembly of Indian major carp, Cirrhinus mrigala (Hamilton, 1822).</title>
        <authorList>
            <person name="Mohindra V."/>
            <person name="Chowdhury L.M."/>
            <person name="Lal K."/>
            <person name="Jena J.K."/>
        </authorList>
    </citation>
    <scope>NUCLEOTIDE SEQUENCE [LARGE SCALE GENOMIC DNA]</scope>
    <source>
        <strain evidence="5">CM1030</strain>
        <tissue evidence="5">Blood</tissue>
    </source>
</reference>
<dbReference type="Pfam" id="PF17919">
    <property type="entry name" value="RT_RNaseH_2"/>
    <property type="match status" value="1"/>
</dbReference>
<dbReference type="CDD" id="cd01647">
    <property type="entry name" value="RT_LTR"/>
    <property type="match status" value="1"/>
</dbReference>
<dbReference type="InterPro" id="IPR043128">
    <property type="entry name" value="Rev_trsase/Diguanyl_cyclase"/>
</dbReference>
<dbReference type="EMBL" id="JAMKFB020000001">
    <property type="protein sequence ID" value="KAL0204234.1"/>
    <property type="molecule type" value="Genomic_DNA"/>
</dbReference>
<comment type="similarity">
    <text evidence="1">Belongs to the beta type-B retroviral polymerase family. HERV class-II K(HML-2) pol subfamily.</text>
</comment>
<dbReference type="SUPFAM" id="SSF56672">
    <property type="entry name" value="DNA/RNA polymerases"/>
    <property type="match status" value="1"/>
</dbReference>
<keyword evidence="3" id="KW-0511">Multifunctional enzyme</keyword>
<gene>
    <name evidence="5" type="ORF">M9458_002252</name>
</gene>
<dbReference type="FunFam" id="3.10.20.370:FF:000001">
    <property type="entry name" value="Retrovirus-related Pol polyprotein from transposon 17.6-like protein"/>
    <property type="match status" value="1"/>
</dbReference>
<dbReference type="FunFam" id="3.30.70.270:FF:000062">
    <property type="entry name" value="Uncharacterized protein"/>
    <property type="match status" value="1"/>
</dbReference>
<sequence length="657" mass="74253">MHVLIDQPEDTSVSDDLLVRPEVKSVSMISNRLLTVTVRNTSTKDVHLKRGTPIARLYPVTVVPQPTSAESQLSSTLTPASFDFGNSPLPEDAKQQLCEKLMERRDVFSCHEWDMGRSKSTKDEIRLTDPTPFREHSRRLPPADLQDVRDHLIELQKCGIISESKSPYASSIVVVRKKSGKVRMCVDYRTLNRRTIPDQYTVPRVEDALHSLAGSKWFSVLDLRSGYYQIPMGESDKEKTAFICPLGFFQFECMPQGVSGAPATFQRVMEKTVGDMNFLEVLVYLDDLIVFGRTLEEHNQRLFKVLDRLQEEGLKLSLDKCQFCRTSVTYVGHIVSQDGIATDPSKVEAVVNWPRPQTVTQLRSFLGFCGYYRRFVRGYSSLCKPLNQLLKGYPQKRQGKDNIKKLSTDEYLKPSAPFGSRWDDSCEMAFQDLKRCLTKAPVLAFADPELSYVLHVDASMDGLGGVLYQQHPEGLRPVAFISRSLSASEGNYPAHKLEFLALKWAVVDKLHDYLYGVTFKVRMDNNPLTYILTSAKLDATGHRWLAALSTYQFSLKYRQGKKNIDADFLLRRPHYNTGGGEELHELSASEVRTLCQSVKAKADVESVDILAVQDKQNVRLPDGEKVLCTYTYLSTGCLPDLLPRELSTAQQKDPCFG</sequence>
<dbReference type="EC" id="3.1.26.4" evidence="2"/>
<feature type="domain" description="Reverse transcriptase" evidence="4">
    <location>
        <begin position="156"/>
        <end position="335"/>
    </location>
</feature>
<evidence type="ECO:0000256" key="2">
    <source>
        <dbReference type="ARBA" id="ARBA00012180"/>
    </source>
</evidence>
<dbReference type="Gene3D" id="3.30.70.270">
    <property type="match status" value="2"/>
</dbReference>
<dbReference type="Gene3D" id="3.10.20.370">
    <property type="match status" value="1"/>
</dbReference>
<dbReference type="CDD" id="cd09274">
    <property type="entry name" value="RNase_HI_RT_Ty3"/>
    <property type="match status" value="1"/>
</dbReference>
<evidence type="ECO:0000256" key="3">
    <source>
        <dbReference type="ARBA" id="ARBA00023268"/>
    </source>
</evidence>
<name>A0ABD0S0E2_CIRMR</name>
<proteinExistence type="inferred from homology"/>
<dbReference type="Gene3D" id="3.10.10.10">
    <property type="entry name" value="HIV Type 1 Reverse Transcriptase, subunit A, domain 1"/>
    <property type="match status" value="1"/>
</dbReference>
<dbReference type="PANTHER" id="PTHR37984:SF5">
    <property type="entry name" value="PROTEIN NYNRIN-LIKE"/>
    <property type="match status" value="1"/>
</dbReference>
<evidence type="ECO:0000259" key="4">
    <source>
        <dbReference type="PROSITE" id="PS50878"/>
    </source>
</evidence>
<dbReference type="PROSITE" id="PS50878">
    <property type="entry name" value="RT_POL"/>
    <property type="match status" value="1"/>
</dbReference>
<accession>A0ABD0S0E2</accession>
<dbReference type="InterPro" id="IPR050951">
    <property type="entry name" value="Retrovirus_Pol_polyprotein"/>
</dbReference>
<dbReference type="PANTHER" id="PTHR37984">
    <property type="entry name" value="PROTEIN CBG26694"/>
    <property type="match status" value="1"/>
</dbReference>
<feature type="non-terminal residue" evidence="5">
    <location>
        <position position="657"/>
    </location>
</feature>
<dbReference type="InterPro" id="IPR043502">
    <property type="entry name" value="DNA/RNA_pol_sf"/>
</dbReference>
<evidence type="ECO:0000256" key="1">
    <source>
        <dbReference type="ARBA" id="ARBA00010879"/>
    </source>
</evidence>
<dbReference type="InterPro" id="IPR000477">
    <property type="entry name" value="RT_dom"/>
</dbReference>
<evidence type="ECO:0000313" key="6">
    <source>
        <dbReference type="Proteomes" id="UP001529510"/>
    </source>
</evidence>
<dbReference type="GO" id="GO:0004523">
    <property type="term" value="F:RNA-DNA hybrid ribonuclease activity"/>
    <property type="evidence" value="ECO:0007669"/>
    <property type="project" value="UniProtKB-EC"/>
</dbReference>
<protein>
    <recommendedName>
        <fullName evidence="2">ribonuclease H</fullName>
        <ecNumber evidence="2">3.1.26.4</ecNumber>
    </recommendedName>
</protein>
<evidence type="ECO:0000313" key="5">
    <source>
        <dbReference type="EMBL" id="KAL0204234.1"/>
    </source>
</evidence>
<dbReference type="InterPro" id="IPR041577">
    <property type="entry name" value="RT_RNaseH_2"/>
</dbReference>
<dbReference type="Proteomes" id="UP001529510">
    <property type="component" value="Unassembled WGS sequence"/>
</dbReference>
<keyword evidence="6" id="KW-1185">Reference proteome</keyword>